<dbReference type="EMBL" id="JACKTY010000042">
    <property type="protein sequence ID" value="MCV7229442.1"/>
    <property type="molecule type" value="Genomic_DNA"/>
</dbReference>
<dbReference type="SUPFAM" id="SSF55464">
    <property type="entry name" value="Origin of replication-binding domain, RBD-like"/>
    <property type="match status" value="1"/>
</dbReference>
<comment type="caution">
    <text evidence="3">The sequence shown here is derived from an EMBL/GenBank/DDBJ whole genome shotgun (WGS) entry which is preliminary data.</text>
</comment>
<evidence type="ECO:0000313" key="3">
    <source>
        <dbReference type="EMBL" id="MCV7229442.1"/>
    </source>
</evidence>
<proteinExistence type="predicted"/>
<sequence length="936" mass="101609">MLTISKLKRWSISYYIDTADTAARAGRDARADGGGLGEYYSEHDTRTPVWICAGDARTAAKLLGLSDLQRAGGEAEPALVAHWLDDGIAPNGAMGRTFGTRGVHGFDLTFSAPKSVSLLRVLRGDDVVQKGIADAHTTAISEAMEYLAQHAGYSRVHNPVTGEKDLVRLPGVVGIAYQHETSRCGDPHLHTHVVVPNRQARADGRLVSLDGTSLFHEAKAAGVIYQATLRRELQRSLGFEWEQVDPGTGMAELAGMSRETITAWSRRSSQLREWAAGHLEQGEDGTWSAAQLGTAQKATRPSKPEELAWSTLVAQWRADPRGMDIDRAQFLAARAARRAHARSAFDRARVLAAAETIDKAVFTRADLIEVLGAQVPVDSELSPREMLERAVDAVSVRLTAPRAAHQREGHERFTLDAILAEEAAVMDLVDARNERAQLWLPARDTAGLSADQRAAVTAIARSPWLVQPLTAPAGAGKTTCLRTLAAAAHGVARGTAIVLAPTGKAVDVALREGAGDQGYTVAKALQMLDKNELELDRFSLVIVDEAAMVGTSDLRRLLTVTTQAGAKTILVGDPHQLAPVKARGGMFAQLCEDLPWTQTLSEVWRMHDADEREASLALRDGDQKSVSRAVEWYRRHDRLCCGDEVTMAADAVTAYKKDIAAGKDALLLCDTKEMADALNRRLHHESVAAGAATVAGARGHQLAVGDLILTRQNDASIPLRYRDNQSVEPGPVRNGQRWQVEKVHTGHQQVLARRLDDNAYTIFPTDYTRTHITYGYALTVHSAQGVTADTTHAVLGETSSRALLYVAMTRGRQANSAHIFRHMPEGQEHGRHEPEVTQVSECGTALQAADLLRAILANDQPNVTAHTYTAQASQAAVPAGLRSIRAQHAEAVGRRVAGYRAWLTDQAARSIDADRVRERSASRSRELSSDYGIERV</sequence>
<dbReference type="RefSeq" id="WP_264070683.1">
    <property type="nucleotide sequence ID" value="NZ_JACKTY010000042.1"/>
</dbReference>
<evidence type="ECO:0000256" key="1">
    <source>
        <dbReference type="SAM" id="MobiDB-lite"/>
    </source>
</evidence>
<dbReference type="Pfam" id="PF13604">
    <property type="entry name" value="AAA_30"/>
    <property type="match status" value="1"/>
</dbReference>
<feature type="region of interest" description="Disordered" evidence="1">
    <location>
        <begin position="912"/>
        <end position="936"/>
    </location>
</feature>
<dbReference type="Gene3D" id="2.30.30.940">
    <property type="match status" value="1"/>
</dbReference>
<dbReference type="Pfam" id="PF08751">
    <property type="entry name" value="TrwC"/>
    <property type="match status" value="1"/>
</dbReference>
<evidence type="ECO:0000313" key="4">
    <source>
        <dbReference type="Proteomes" id="UP001526201"/>
    </source>
</evidence>
<protein>
    <submittedName>
        <fullName evidence="3">Relaxase domain-containing protein</fullName>
    </submittedName>
</protein>
<accession>A0ABT3CJ10</accession>
<dbReference type="CDD" id="cd18809">
    <property type="entry name" value="SF1_C_RecD"/>
    <property type="match status" value="1"/>
</dbReference>
<dbReference type="Gene3D" id="3.40.50.300">
    <property type="entry name" value="P-loop containing nucleotide triphosphate hydrolases"/>
    <property type="match status" value="2"/>
</dbReference>
<dbReference type="InterPro" id="IPR050534">
    <property type="entry name" value="Coronavir_polyprotein_1ab"/>
</dbReference>
<keyword evidence="4" id="KW-1185">Reference proteome</keyword>
<dbReference type="Proteomes" id="UP001526201">
    <property type="component" value="Unassembled WGS sequence"/>
</dbReference>
<organism evidence="3 4">
    <name type="scientific">Mycolicibacterium komossense</name>
    <dbReference type="NCBI Taxonomy" id="1779"/>
    <lineage>
        <taxon>Bacteria</taxon>
        <taxon>Bacillati</taxon>
        <taxon>Actinomycetota</taxon>
        <taxon>Actinomycetes</taxon>
        <taxon>Mycobacteriales</taxon>
        <taxon>Mycobacteriaceae</taxon>
        <taxon>Mycolicibacterium</taxon>
    </lineage>
</organism>
<feature type="domain" description="TrwC relaxase" evidence="2">
    <location>
        <begin position="23"/>
        <end position="319"/>
    </location>
</feature>
<gene>
    <name evidence="3" type="ORF">H7J73_25875</name>
</gene>
<evidence type="ECO:0000259" key="2">
    <source>
        <dbReference type="Pfam" id="PF08751"/>
    </source>
</evidence>
<dbReference type="InterPro" id="IPR014862">
    <property type="entry name" value="TrwC"/>
</dbReference>
<reference evidence="3 4" key="1">
    <citation type="journal article" date="2022" name="BMC Genomics">
        <title>Comparative genome analysis of mycobacteria focusing on tRNA and non-coding RNA.</title>
        <authorList>
            <person name="Behra P.R.K."/>
            <person name="Pettersson B.M.F."/>
            <person name="Ramesh M."/>
            <person name="Das S."/>
            <person name="Dasgupta S."/>
            <person name="Kirsebom L.A."/>
        </authorList>
    </citation>
    <scope>NUCLEOTIDE SEQUENCE [LARGE SCALE GENOMIC DNA]</scope>
    <source>
        <strain evidence="3 4">DSM 44078</strain>
    </source>
</reference>
<dbReference type="InterPro" id="IPR027417">
    <property type="entry name" value="P-loop_NTPase"/>
</dbReference>
<dbReference type="NCBIfam" id="NF041492">
    <property type="entry name" value="MobF"/>
    <property type="match status" value="1"/>
</dbReference>
<dbReference type="SUPFAM" id="SSF52540">
    <property type="entry name" value="P-loop containing nucleoside triphosphate hydrolases"/>
    <property type="match status" value="1"/>
</dbReference>
<dbReference type="PANTHER" id="PTHR43788">
    <property type="entry name" value="DNA2/NAM7 HELICASE FAMILY MEMBER"/>
    <property type="match status" value="1"/>
</dbReference>
<name>A0ABT3CJ10_9MYCO</name>